<dbReference type="SUPFAM" id="SSF53448">
    <property type="entry name" value="Nucleotide-diphospho-sugar transferases"/>
    <property type="match status" value="1"/>
</dbReference>
<accession>A0A371R7W5</accession>
<dbReference type="PANTHER" id="PTHR43685">
    <property type="entry name" value="GLYCOSYLTRANSFERASE"/>
    <property type="match status" value="1"/>
</dbReference>
<name>A0A371R7W5_9PROT</name>
<dbReference type="Proteomes" id="UP000264589">
    <property type="component" value="Unassembled WGS sequence"/>
</dbReference>
<protein>
    <submittedName>
        <fullName evidence="2">Glycosyltransferase</fullName>
    </submittedName>
</protein>
<keyword evidence="2" id="KW-0808">Transferase</keyword>
<dbReference type="Pfam" id="PF00535">
    <property type="entry name" value="Glycos_transf_2"/>
    <property type="match status" value="1"/>
</dbReference>
<sequence length="270" mass="29532">MTITIFMPVLNGASFIAEAIASIEAQTSPDWRLCVLDGGSTDGTLDIASARCEADSRVTVQSAPDDGQYPALLNGILSTDCDHVGWLNADDLMPPWAVAEASRAFAETGADWISGLPSLWDSEGRLRAVYPLARRSRRLIRAGWYHDGLLGCLQQESMFFRKRLIEGMSAAERDEVTGHRLAGDFALWRAFARQARLMAVPVVLGGFRRHGQNRSLLDGQSYAEEVSEMGGKDFPGFVARKIRSVHDYLAAIGSLKAARKSAEMLAREGE</sequence>
<gene>
    <name evidence="2" type="ORF">DX908_14740</name>
</gene>
<comment type="caution">
    <text evidence="2">The sequence shown here is derived from an EMBL/GenBank/DDBJ whole genome shotgun (WGS) entry which is preliminary data.</text>
</comment>
<dbReference type="InParanoid" id="A0A371R7W5"/>
<dbReference type="Gene3D" id="3.90.550.10">
    <property type="entry name" value="Spore Coat Polysaccharide Biosynthesis Protein SpsA, Chain A"/>
    <property type="match status" value="1"/>
</dbReference>
<evidence type="ECO:0000313" key="3">
    <source>
        <dbReference type="Proteomes" id="UP000264589"/>
    </source>
</evidence>
<proteinExistence type="predicted"/>
<dbReference type="PANTHER" id="PTHR43685:SF11">
    <property type="entry name" value="GLYCOSYLTRANSFERASE TAGX-RELATED"/>
    <property type="match status" value="1"/>
</dbReference>
<feature type="domain" description="Glycosyltransferase 2-like" evidence="1">
    <location>
        <begin position="4"/>
        <end position="130"/>
    </location>
</feature>
<dbReference type="AlphaFoldDB" id="A0A371R7W5"/>
<reference evidence="2 3" key="1">
    <citation type="submission" date="2018-08" db="EMBL/GenBank/DDBJ databases">
        <title>Parvularcula sp. SM1705, isolated from surface water of the South Sea China.</title>
        <authorList>
            <person name="Sun L."/>
        </authorList>
    </citation>
    <scope>NUCLEOTIDE SEQUENCE [LARGE SCALE GENOMIC DNA]</scope>
    <source>
        <strain evidence="2 3">SM1705</strain>
    </source>
</reference>
<dbReference type="RefSeq" id="WP_116393253.1">
    <property type="nucleotide sequence ID" value="NZ_QUQO01000002.1"/>
</dbReference>
<dbReference type="GO" id="GO:0016740">
    <property type="term" value="F:transferase activity"/>
    <property type="evidence" value="ECO:0007669"/>
    <property type="project" value="UniProtKB-KW"/>
</dbReference>
<keyword evidence="3" id="KW-1185">Reference proteome</keyword>
<dbReference type="InterPro" id="IPR029044">
    <property type="entry name" value="Nucleotide-diphossugar_trans"/>
</dbReference>
<dbReference type="InterPro" id="IPR001173">
    <property type="entry name" value="Glyco_trans_2-like"/>
</dbReference>
<dbReference type="OrthoDB" id="5291101at2"/>
<evidence type="ECO:0000313" key="2">
    <source>
        <dbReference type="EMBL" id="RFB01537.1"/>
    </source>
</evidence>
<dbReference type="InterPro" id="IPR050834">
    <property type="entry name" value="Glycosyltransf_2"/>
</dbReference>
<organism evidence="2 3">
    <name type="scientific">Parvularcula marina</name>
    <dbReference type="NCBI Taxonomy" id="2292771"/>
    <lineage>
        <taxon>Bacteria</taxon>
        <taxon>Pseudomonadati</taxon>
        <taxon>Pseudomonadota</taxon>
        <taxon>Alphaproteobacteria</taxon>
        <taxon>Parvularculales</taxon>
        <taxon>Parvularculaceae</taxon>
        <taxon>Parvularcula</taxon>
    </lineage>
</organism>
<evidence type="ECO:0000259" key="1">
    <source>
        <dbReference type="Pfam" id="PF00535"/>
    </source>
</evidence>
<dbReference type="EMBL" id="QUQO01000002">
    <property type="protein sequence ID" value="RFB01537.1"/>
    <property type="molecule type" value="Genomic_DNA"/>
</dbReference>